<evidence type="ECO:0000313" key="1">
    <source>
        <dbReference type="EMBL" id="CAG8479959.1"/>
    </source>
</evidence>
<accession>A0ACA9KM44</accession>
<reference evidence="1" key="1">
    <citation type="submission" date="2021-06" db="EMBL/GenBank/DDBJ databases">
        <authorList>
            <person name="Kallberg Y."/>
            <person name="Tangrot J."/>
            <person name="Rosling A."/>
        </authorList>
    </citation>
    <scope>NUCLEOTIDE SEQUENCE</scope>
    <source>
        <strain evidence="1">IL203A</strain>
    </source>
</reference>
<evidence type="ECO:0000313" key="2">
    <source>
        <dbReference type="Proteomes" id="UP000789702"/>
    </source>
</evidence>
<proteinExistence type="predicted"/>
<dbReference type="Proteomes" id="UP000789702">
    <property type="component" value="Unassembled WGS sequence"/>
</dbReference>
<organism evidence="1 2">
    <name type="scientific">Dentiscutata heterogama</name>
    <dbReference type="NCBI Taxonomy" id="1316150"/>
    <lineage>
        <taxon>Eukaryota</taxon>
        <taxon>Fungi</taxon>
        <taxon>Fungi incertae sedis</taxon>
        <taxon>Mucoromycota</taxon>
        <taxon>Glomeromycotina</taxon>
        <taxon>Glomeromycetes</taxon>
        <taxon>Diversisporales</taxon>
        <taxon>Gigasporaceae</taxon>
        <taxon>Dentiscutata</taxon>
    </lineage>
</organism>
<name>A0ACA9KM44_9GLOM</name>
<comment type="caution">
    <text evidence="1">The sequence shown here is derived from an EMBL/GenBank/DDBJ whole genome shotgun (WGS) entry which is preliminary data.</text>
</comment>
<keyword evidence="2" id="KW-1185">Reference proteome</keyword>
<sequence>MAVPIGSSNPSSLPTDPSITSTPFRYSISTFAPTLSNTISNPPTEITSNTQQSTATNQNLPTIISITVFSTLLIGALLLAFIRSRHKRQRQNALATAIIAAEAELDENGSRVAISQPRSPPRYKISTLQIEPMTRRLTLNLHQKVLGANYLTDCSSYSQPICELWFRVQFETKREVLY</sequence>
<gene>
    <name evidence="1" type="ORF">DHETER_LOCUS2085</name>
</gene>
<dbReference type="EMBL" id="CAJVPU010001408">
    <property type="protein sequence ID" value="CAG8479959.1"/>
    <property type="molecule type" value="Genomic_DNA"/>
</dbReference>
<protein>
    <submittedName>
        <fullName evidence="1">5570_t:CDS:1</fullName>
    </submittedName>
</protein>